<organism evidence="2 3">
    <name type="scientific">Vitis vinifera</name>
    <name type="common">Grape</name>
    <dbReference type="NCBI Taxonomy" id="29760"/>
    <lineage>
        <taxon>Eukaryota</taxon>
        <taxon>Viridiplantae</taxon>
        <taxon>Streptophyta</taxon>
        <taxon>Embryophyta</taxon>
        <taxon>Tracheophyta</taxon>
        <taxon>Spermatophyta</taxon>
        <taxon>Magnoliopsida</taxon>
        <taxon>eudicotyledons</taxon>
        <taxon>Gunneridae</taxon>
        <taxon>Pentapetalae</taxon>
        <taxon>rosids</taxon>
        <taxon>Vitales</taxon>
        <taxon>Vitaceae</taxon>
        <taxon>Viteae</taxon>
        <taxon>Vitis</taxon>
    </lineage>
</organism>
<dbReference type="AlphaFoldDB" id="A0A438CT66"/>
<comment type="caution">
    <text evidence="2">The sequence shown here is derived from an EMBL/GenBank/DDBJ whole genome shotgun (WGS) entry which is preliminary data.</text>
</comment>
<name>A0A438CT66_VITVI</name>
<proteinExistence type="predicted"/>
<accession>A0A438CT66</accession>
<sequence length="122" mass="13863">MEILGAEIDGETQVDMVLGTLPNSFKHFKINYNMNKMVMSLPELIRELQAVEGILKDQKDIHMSVKHSSCYFSQKKKKSTKSTKQKGKFKGNRKKKKKRKGQGASVFFVVRKAIGIRNSLSS</sequence>
<evidence type="ECO:0000313" key="2">
    <source>
        <dbReference type="EMBL" id="RVW26383.1"/>
    </source>
</evidence>
<evidence type="ECO:0008006" key="4">
    <source>
        <dbReference type="Google" id="ProtNLM"/>
    </source>
</evidence>
<feature type="region of interest" description="Disordered" evidence="1">
    <location>
        <begin position="72"/>
        <end position="104"/>
    </location>
</feature>
<dbReference type="Proteomes" id="UP000288805">
    <property type="component" value="Unassembled WGS sequence"/>
</dbReference>
<feature type="compositionally biased region" description="Basic residues" evidence="1">
    <location>
        <begin position="74"/>
        <end position="101"/>
    </location>
</feature>
<gene>
    <name evidence="2" type="ORF">CK203_117753</name>
</gene>
<protein>
    <recommendedName>
        <fullName evidence="4">Retrovirus-related Pol polyprotein from transposon TNT 1-94</fullName>
    </recommendedName>
</protein>
<evidence type="ECO:0000313" key="3">
    <source>
        <dbReference type="Proteomes" id="UP000288805"/>
    </source>
</evidence>
<dbReference type="EMBL" id="QGNW01002011">
    <property type="protein sequence ID" value="RVW26383.1"/>
    <property type="molecule type" value="Genomic_DNA"/>
</dbReference>
<reference evidence="2 3" key="1">
    <citation type="journal article" date="2018" name="PLoS Genet.">
        <title>Population sequencing reveals clonal diversity and ancestral inbreeding in the grapevine cultivar Chardonnay.</title>
        <authorList>
            <person name="Roach M.J."/>
            <person name="Johnson D.L."/>
            <person name="Bohlmann J."/>
            <person name="van Vuuren H.J."/>
            <person name="Jones S.J."/>
            <person name="Pretorius I.S."/>
            <person name="Schmidt S.A."/>
            <person name="Borneman A.R."/>
        </authorList>
    </citation>
    <scope>NUCLEOTIDE SEQUENCE [LARGE SCALE GENOMIC DNA]</scope>
    <source>
        <strain evidence="3">cv. Chardonnay</strain>
        <tissue evidence="2">Leaf</tissue>
    </source>
</reference>
<evidence type="ECO:0000256" key="1">
    <source>
        <dbReference type="SAM" id="MobiDB-lite"/>
    </source>
</evidence>